<proteinExistence type="predicted"/>
<comment type="caution">
    <text evidence="2">The sequence shown here is derived from an EMBL/GenBank/DDBJ whole genome shotgun (WGS) entry which is preliminary data.</text>
</comment>
<sequence>MKARLPPDTDGSQALPHTDAYVAEPPSTTTVAPIPDEVKKVKLDFSCFEQRQTLTVADILRQIGKTLKNPVSALAEESQIIYFYQHVGRCPTEGEVARLANITNKVDAVISAVVALLPGSQPLVIAQNLGGPLLKMLADELDGEPVDVDAVNEVNNQVLLLAKSIVAASPKDPRGVPIDQTLTLPKNTFVSGDSLTTKLDGDMWRMTYRQGRFYARRHGEEREVRYDTLAER</sequence>
<name>A0ABS5YDW8_9GAMM</name>
<evidence type="ECO:0000256" key="1">
    <source>
        <dbReference type="SAM" id="MobiDB-lite"/>
    </source>
</evidence>
<evidence type="ECO:0000313" key="3">
    <source>
        <dbReference type="Proteomes" id="UP000811282"/>
    </source>
</evidence>
<accession>A0ABS5YDW8</accession>
<evidence type="ECO:0008006" key="4">
    <source>
        <dbReference type="Google" id="ProtNLM"/>
    </source>
</evidence>
<gene>
    <name evidence="2" type="ORF">JZM24_15390</name>
</gene>
<feature type="region of interest" description="Disordered" evidence="1">
    <location>
        <begin position="1"/>
        <end position="25"/>
    </location>
</feature>
<reference evidence="2 3" key="1">
    <citation type="journal article" date="2021" name="Genome Biol. Evol.">
        <title>The evolution of interdependence in a four-way mealybug symbiosis.</title>
        <authorList>
            <person name="Garber A.I."/>
            <person name="Kupper M."/>
            <person name="Laetsch D.R."/>
            <person name="Weldon S.R."/>
            <person name="Ladinsky M.S."/>
            <person name="Bjorkman P.J."/>
            <person name="McCutcheon J.P."/>
        </authorList>
    </citation>
    <scope>NUCLEOTIDE SEQUENCE [LARGE SCALE GENOMIC DNA]</scope>
    <source>
        <strain evidence="2">SOD</strain>
    </source>
</reference>
<protein>
    <recommendedName>
        <fullName evidence="4">Phage protein</fullName>
    </recommendedName>
</protein>
<evidence type="ECO:0000313" key="2">
    <source>
        <dbReference type="EMBL" id="MBT9433153.1"/>
    </source>
</evidence>
<dbReference type="Proteomes" id="UP000811282">
    <property type="component" value="Unassembled WGS sequence"/>
</dbReference>
<organism evidence="2 3">
    <name type="scientific">Candidatus Sodalis endolongispinus</name>
    <dbReference type="NCBI Taxonomy" id="2812662"/>
    <lineage>
        <taxon>Bacteria</taxon>
        <taxon>Pseudomonadati</taxon>
        <taxon>Pseudomonadota</taxon>
        <taxon>Gammaproteobacteria</taxon>
        <taxon>Enterobacterales</taxon>
        <taxon>Bruguierivoracaceae</taxon>
        <taxon>Sodalis</taxon>
    </lineage>
</organism>
<keyword evidence="3" id="KW-1185">Reference proteome</keyword>
<dbReference type="RefSeq" id="WP_215670747.1">
    <property type="nucleotide sequence ID" value="NZ_JAFJYC010000002.1"/>
</dbReference>
<dbReference type="EMBL" id="JAFJYC010000002">
    <property type="protein sequence ID" value="MBT9433153.1"/>
    <property type="molecule type" value="Genomic_DNA"/>
</dbReference>